<accession>A0A4C1ZW66</accession>
<dbReference type="EMBL" id="BGZK01002299">
    <property type="protein sequence ID" value="GBP92696.1"/>
    <property type="molecule type" value="Genomic_DNA"/>
</dbReference>
<proteinExistence type="predicted"/>
<dbReference type="Proteomes" id="UP000299102">
    <property type="component" value="Unassembled WGS sequence"/>
</dbReference>
<protein>
    <submittedName>
        <fullName evidence="1">Uncharacterized protein</fullName>
    </submittedName>
</protein>
<keyword evidence="2" id="KW-1185">Reference proteome</keyword>
<reference evidence="1 2" key="1">
    <citation type="journal article" date="2019" name="Commun. Biol.">
        <title>The bagworm genome reveals a unique fibroin gene that provides high tensile strength.</title>
        <authorList>
            <person name="Kono N."/>
            <person name="Nakamura H."/>
            <person name="Ohtoshi R."/>
            <person name="Tomita M."/>
            <person name="Numata K."/>
            <person name="Arakawa K."/>
        </authorList>
    </citation>
    <scope>NUCLEOTIDE SEQUENCE [LARGE SCALE GENOMIC DNA]</scope>
</reference>
<comment type="caution">
    <text evidence="1">The sequence shown here is derived from an EMBL/GenBank/DDBJ whole genome shotgun (WGS) entry which is preliminary data.</text>
</comment>
<name>A0A4C1ZW66_EUMVA</name>
<organism evidence="1 2">
    <name type="scientific">Eumeta variegata</name>
    <name type="common">Bagworm moth</name>
    <name type="synonym">Eumeta japonica</name>
    <dbReference type="NCBI Taxonomy" id="151549"/>
    <lineage>
        <taxon>Eukaryota</taxon>
        <taxon>Metazoa</taxon>
        <taxon>Ecdysozoa</taxon>
        <taxon>Arthropoda</taxon>
        <taxon>Hexapoda</taxon>
        <taxon>Insecta</taxon>
        <taxon>Pterygota</taxon>
        <taxon>Neoptera</taxon>
        <taxon>Endopterygota</taxon>
        <taxon>Lepidoptera</taxon>
        <taxon>Glossata</taxon>
        <taxon>Ditrysia</taxon>
        <taxon>Tineoidea</taxon>
        <taxon>Psychidae</taxon>
        <taxon>Oiketicinae</taxon>
        <taxon>Eumeta</taxon>
    </lineage>
</organism>
<sequence>MIYLRVARLKGLDFKPPALARYRLVSASGRRYPRGDGGLTCTPSYGVARSNPLPFRSKATLLNIELRSLISNRICVKVDMSIIYAISEIWSTAS</sequence>
<evidence type="ECO:0000313" key="1">
    <source>
        <dbReference type="EMBL" id="GBP92696.1"/>
    </source>
</evidence>
<evidence type="ECO:0000313" key="2">
    <source>
        <dbReference type="Proteomes" id="UP000299102"/>
    </source>
</evidence>
<gene>
    <name evidence="1" type="ORF">EVAR_69835_1</name>
</gene>
<dbReference type="AlphaFoldDB" id="A0A4C1ZW66"/>